<gene>
    <name evidence="3" type="ORF">SAMN05421508_11920</name>
</gene>
<dbReference type="InterPro" id="IPR013610">
    <property type="entry name" value="ArdC_N"/>
</dbReference>
<evidence type="ECO:0000313" key="4">
    <source>
        <dbReference type="Proteomes" id="UP000219621"/>
    </source>
</evidence>
<dbReference type="InterPro" id="IPR017113">
    <property type="entry name" value="Antirestriction_ArdC"/>
</dbReference>
<reference evidence="3 4" key="1">
    <citation type="submission" date="2017-09" db="EMBL/GenBank/DDBJ databases">
        <authorList>
            <person name="Ehlers B."/>
            <person name="Leendertz F.H."/>
        </authorList>
    </citation>
    <scope>NUCLEOTIDE SEQUENCE [LARGE SCALE GENOMIC DNA]</scope>
    <source>
        <strain evidence="3 4">USBA 140</strain>
    </source>
</reference>
<dbReference type="RefSeq" id="WP_097281669.1">
    <property type="nucleotide sequence ID" value="NZ_OCNJ01000019.1"/>
</dbReference>
<feature type="domain" description="N-terminal" evidence="1">
    <location>
        <begin position="13"/>
        <end position="135"/>
    </location>
</feature>
<dbReference type="Pfam" id="PF08401">
    <property type="entry name" value="ArdcN"/>
    <property type="match status" value="1"/>
</dbReference>
<keyword evidence="4" id="KW-1185">Reference proteome</keyword>
<organism evidence="3 4">
    <name type="scientific">Caenispirillum bisanense</name>
    <dbReference type="NCBI Taxonomy" id="414052"/>
    <lineage>
        <taxon>Bacteria</taxon>
        <taxon>Pseudomonadati</taxon>
        <taxon>Pseudomonadota</taxon>
        <taxon>Alphaproteobacteria</taxon>
        <taxon>Rhodospirillales</taxon>
        <taxon>Novispirillaceae</taxon>
        <taxon>Caenispirillum</taxon>
    </lineage>
</organism>
<dbReference type="AlphaFoldDB" id="A0A286H165"/>
<evidence type="ECO:0000259" key="1">
    <source>
        <dbReference type="Pfam" id="PF08401"/>
    </source>
</evidence>
<sequence length="360" mass="39467">MTKGTKRQASQRQDHYQIVTDRIIAALEAGTPPWRKPWDAGKAAMTGPLNAVTGHRYRGINVLLLGMDPKAWETGDPRWCSYKQAQDKGWQVRKGEKASTVFFFKTVEVENRDRVDDNGDPEKAVVPVLRSYPVFHASQIEGIPAYEPPTIGDAPWRRPEAVETILANSGVSLRVGGDKAFYSPSTDHIQLPPDGTFSSVQAWAATAMHELGHATGHPSRLDRDLRNRFGSRAYAQEELRAELASAFMAAELGIPAELEQHASYIGSWLETLKQDKREIFRAAADAQRAADWCLTCHPDYAATLDATTKDKEAESTPIAACGVPLPPQDEEMPDHLKAALGMSVPTAQANSAPAYGGPRI</sequence>
<protein>
    <submittedName>
        <fullName evidence="3">Antirestriction protein ArdC</fullName>
    </submittedName>
</protein>
<dbReference type="OrthoDB" id="9792687at2"/>
<accession>A0A286H165</accession>
<dbReference type="InterPro" id="IPR041459">
    <property type="entry name" value="MPTase-PolyVal"/>
</dbReference>
<dbReference type="EMBL" id="OCNJ01000019">
    <property type="protein sequence ID" value="SOE01530.1"/>
    <property type="molecule type" value="Genomic_DNA"/>
</dbReference>
<dbReference type="PIRSF" id="PIRSF037112">
    <property type="entry name" value="Antirestriction_ArdC"/>
    <property type="match status" value="1"/>
</dbReference>
<proteinExistence type="predicted"/>
<feature type="domain" description="Polyvalent protein metallopeptidase" evidence="2">
    <location>
        <begin position="160"/>
        <end position="284"/>
    </location>
</feature>
<name>A0A286H165_9PROT</name>
<dbReference type="Proteomes" id="UP000219621">
    <property type="component" value="Unassembled WGS sequence"/>
</dbReference>
<evidence type="ECO:0000259" key="2">
    <source>
        <dbReference type="Pfam" id="PF18818"/>
    </source>
</evidence>
<dbReference type="GO" id="GO:0003697">
    <property type="term" value="F:single-stranded DNA binding"/>
    <property type="evidence" value="ECO:0007669"/>
    <property type="project" value="InterPro"/>
</dbReference>
<evidence type="ECO:0000313" key="3">
    <source>
        <dbReference type="EMBL" id="SOE01530.1"/>
    </source>
</evidence>
<dbReference type="Pfam" id="PF18818">
    <property type="entry name" value="MPTase-PolyVal"/>
    <property type="match status" value="1"/>
</dbReference>